<accession>A0A6C0TYH2</accession>
<dbReference type="AlphaFoldDB" id="A0A6C0TYH2"/>
<gene>
    <name evidence="2" type="ORF">G3T16_03400</name>
</gene>
<keyword evidence="3" id="KW-1185">Reference proteome</keyword>
<feature type="signal peptide" evidence="1">
    <location>
        <begin position="1"/>
        <end position="20"/>
    </location>
</feature>
<dbReference type="EMBL" id="CP048711">
    <property type="protein sequence ID" value="QIB64583.1"/>
    <property type="molecule type" value="Genomic_DNA"/>
</dbReference>
<dbReference type="RefSeq" id="WP_163493833.1">
    <property type="nucleotide sequence ID" value="NZ_CP048711.1"/>
</dbReference>
<proteinExistence type="predicted"/>
<feature type="chain" id="PRO_5025516532" evidence="1">
    <location>
        <begin position="21"/>
        <end position="311"/>
    </location>
</feature>
<protein>
    <submittedName>
        <fullName evidence="2">DUF560 domain-containing protein</fullName>
    </submittedName>
</protein>
<sequence>MYRFHSALRWLVAITTCCSAVPCLPTEAEPALPPARYSAEVAIGAEYDSNVTVDELDITSNKSDYALTLDGKIGVKKQLTRATDIAINYDFSQESYQEYSHLNRQTHIVGASLVHRRQLVDTGLSLYYVNSRLDGDGFLELYRASPSLSGFITKKWFSRAAYVWSDKRIVERSDRNATIQAAELDVYYFARGLRSYFNAGYRFKREDATLTRLDYRAHGGKLRHVRRIEAGARMIKLELAYRFEDREYSGITPGIDASRSDLRQRWQVDLELPLSEQSALQFYTSYGDYDSNFIFTDYEQAVIGTRYRYRW</sequence>
<reference evidence="2 3" key="1">
    <citation type="submission" date="2020-02" db="EMBL/GenBank/DDBJ databases">
        <title>Genome sequencing for Kineobactrum sp. M2.</title>
        <authorList>
            <person name="Park S.-J."/>
        </authorList>
    </citation>
    <scope>NUCLEOTIDE SEQUENCE [LARGE SCALE GENOMIC DNA]</scope>
    <source>
        <strain evidence="2 3">M2</strain>
    </source>
</reference>
<evidence type="ECO:0000313" key="3">
    <source>
        <dbReference type="Proteomes" id="UP000477680"/>
    </source>
</evidence>
<evidence type="ECO:0000313" key="2">
    <source>
        <dbReference type="EMBL" id="QIB64583.1"/>
    </source>
</evidence>
<dbReference type="Proteomes" id="UP000477680">
    <property type="component" value="Chromosome"/>
</dbReference>
<dbReference type="KEGG" id="kim:G3T16_03400"/>
<keyword evidence="1" id="KW-0732">Signal</keyword>
<organism evidence="2 3">
    <name type="scientific">Kineobactrum salinum</name>
    <dbReference type="NCBI Taxonomy" id="2708301"/>
    <lineage>
        <taxon>Bacteria</taxon>
        <taxon>Pseudomonadati</taxon>
        <taxon>Pseudomonadota</taxon>
        <taxon>Gammaproteobacteria</taxon>
        <taxon>Cellvibrionales</taxon>
        <taxon>Halieaceae</taxon>
        <taxon>Kineobactrum</taxon>
    </lineage>
</organism>
<evidence type="ECO:0000256" key="1">
    <source>
        <dbReference type="SAM" id="SignalP"/>
    </source>
</evidence>
<name>A0A6C0TYH2_9GAMM</name>